<evidence type="ECO:0000256" key="1">
    <source>
        <dbReference type="SAM" id="MobiDB-lite"/>
    </source>
</evidence>
<proteinExistence type="predicted"/>
<gene>
    <name evidence="2" type="ORF">VP01_3463g2</name>
</gene>
<dbReference type="AlphaFoldDB" id="A0A0L6UW15"/>
<protein>
    <submittedName>
        <fullName evidence="2">Uncharacterized protein</fullName>
    </submittedName>
</protein>
<reference evidence="2 3" key="1">
    <citation type="submission" date="2015-08" db="EMBL/GenBank/DDBJ databases">
        <title>Next Generation Sequencing and Analysis of the Genome of Puccinia sorghi L Schw, the Causal Agent of Maize Common Rust.</title>
        <authorList>
            <person name="Rochi L."/>
            <person name="Burguener G."/>
            <person name="Darino M."/>
            <person name="Turjanski A."/>
            <person name="Kreff E."/>
            <person name="Dieguez M.J."/>
            <person name="Sacco F."/>
        </authorList>
    </citation>
    <scope>NUCLEOTIDE SEQUENCE [LARGE SCALE GENOMIC DNA]</scope>
    <source>
        <strain evidence="2 3">RO10H11247</strain>
    </source>
</reference>
<dbReference type="EMBL" id="LAVV01008461">
    <property type="protein sequence ID" value="KNZ52741.1"/>
    <property type="molecule type" value="Genomic_DNA"/>
</dbReference>
<dbReference type="STRING" id="27349.A0A0L6UW15"/>
<name>A0A0L6UW15_9BASI</name>
<sequence length="540" mass="60983">MRAGCGQMDPTFKQSLQLHWNNNPNSLRPGLLIETESLLIKTKSLPISCPRSTSRIDPLVHDQLKPHNPQPTNAPSIQLPRESPVPHQATQLLIRLPSTKKEKSLPLKLSCLKGFLSKWSQRTCWNHFPLPEFDALYVHLKLIWGLMEQKTVPGPPSQESIKEFHSCFSNADMIKSAAADEGAPTIIPVSEVVSLASSKAQKKVGQGLVNIEEFHLAYSKVTLACLSWHCKWAPDLEDTPSSLDNEACRQAALKTFRHALVGSRVADPNLQPLCTLPSIQPISMKVISRARDRVRENFAHCFILGALLLIDQPRDACLEFSLEQCLPKQHQDVISDTSAHSDDKYNSKQGVYEIKTLKVDLPFQSENATKCFHRLDKAMLKADGLKGKRIFPKPPKGLPFDFYHLDWFNDLLPQQRLDFADTRKVAFLPNAEQSLLGKQLPIKKLSDKHFVNKFFDQLAKPYDLTHEIENVDEDDEIDLAHTSGSDKEDEEMDEEDADFVDDEEMGSAGEDNNQADTEDDDADCEARYQEMLIDEDLPDW</sequence>
<accession>A0A0L6UW15</accession>
<organism evidence="2 3">
    <name type="scientific">Puccinia sorghi</name>
    <dbReference type="NCBI Taxonomy" id="27349"/>
    <lineage>
        <taxon>Eukaryota</taxon>
        <taxon>Fungi</taxon>
        <taxon>Dikarya</taxon>
        <taxon>Basidiomycota</taxon>
        <taxon>Pucciniomycotina</taxon>
        <taxon>Pucciniomycetes</taxon>
        <taxon>Pucciniales</taxon>
        <taxon>Pucciniaceae</taxon>
        <taxon>Puccinia</taxon>
    </lineage>
</organism>
<evidence type="ECO:0000313" key="2">
    <source>
        <dbReference type="EMBL" id="KNZ52741.1"/>
    </source>
</evidence>
<feature type="region of interest" description="Disordered" evidence="1">
    <location>
        <begin position="469"/>
        <end position="540"/>
    </location>
</feature>
<dbReference type="VEuPathDB" id="FungiDB:VP01_3463g2"/>
<evidence type="ECO:0000313" key="3">
    <source>
        <dbReference type="Proteomes" id="UP000037035"/>
    </source>
</evidence>
<comment type="caution">
    <text evidence="2">The sequence shown here is derived from an EMBL/GenBank/DDBJ whole genome shotgun (WGS) entry which is preliminary data.</text>
</comment>
<feature type="compositionally biased region" description="Acidic residues" evidence="1">
    <location>
        <begin position="487"/>
        <end position="505"/>
    </location>
</feature>
<dbReference type="Proteomes" id="UP000037035">
    <property type="component" value="Unassembled WGS sequence"/>
</dbReference>
<keyword evidence="3" id="KW-1185">Reference proteome</keyword>